<evidence type="ECO:0000313" key="1">
    <source>
        <dbReference type="EMBL" id="AWX69634.1"/>
    </source>
</evidence>
<keyword evidence="2" id="KW-1185">Reference proteome</keyword>
<dbReference type="AlphaFoldDB" id="A0A2Z4NDG2"/>
<gene>
    <name evidence="1" type="ORF">DP065_02675</name>
</gene>
<reference evidence="2" key="1">
    <citation type="submission" date="2018-06" db="EMBL/GenBank/DDBJ databases">
        <title>Complete genome sequences of Mycoplasma anatis, M. anseris and M. cloacale type strains.</title>
        <authorList>
            <person name="Grozner D."/>
            <person name="Forro B."/>
            <person name="Sulyok K.M."/>
            <person name="Marton S."/>
            <person name="Kreizinger Z."/>
            <person name="Banyai K."/>
            <person name="Gyuranecz M."/>
        </authorList>
    </citation>
    <scope>NUCLEOTIDE SEQUENCE [LARGE SCALE GENOMIC DNA]</scope>
    <source>
        <strain evidence="2">ATCC 49234</strain>
    </source>
</reference>
<dbReference type="KEGG" id="mane:DP065_02675"/>
<accession>A0A2Z4NDG2</accession>
<organism evidence="1 2">
    <name type="scientific">[Mycoplasma] anseris</name>
    <dbReference type="NCBI Taxonomy" id="92400"/>
    <lineage>
        <taxon>Bacteria</taxon>
        <taxon>Bacillati</taxon>
        <taxon>Mycoplasmatota</taxon>
        <taxon>Mycoplasmoidales</taxon>
        <taxon>Metamycoplasmataceae</taxon>
        <taxon>Metamycoplasma</taxon>
    </lineage>
</organism>
<proteinExistence type="predicted"/>
<name>A0A2Z4NDG2_9BACT</name>
<evidence type="ECO:0000313" key="2">
    <source>
        <dbReference type="Proteomes" id="UP000250218"/>
    </source>
</evidence>
<protein>
    <submittedName>
        <fullName evidence="1">Uncharacterized protein</fullName>
    </submittedName>
</protein>
<dbReference type="EMBL" id="CP030140">
    <property type="protein sequence ID" value="AWX69634.1"/>
    <property type="molecule type" value="Genomic_DNA"/>
</dbReference>
<sequence>MIDWKIKFYKINEVIPYCDYIFHLVKTKGLTTIGDIIQFTNEELIEMGSNFVDYTVECVIDFVNFIKQTPFAFIDEEKYFYVVDTKTEMLELKTLYLKYMAISFGFSMNSFINEYLAIMSCEDIYKSYYVYSFQGKNKLKNKLNDLNNILFVNDTYITKQQFSEQKAKYYEYIKWYRKIFTNGPIILNNTLAKYIDNAQYDNLNNTILFNDEINDILDEIIFEHFYFKLLNNKIFLSEEKLFSSVSNEFQKNKFNALKMIKNHMDIYTNGIYYFFRKPSIETICNGKNNDEFTYDKWIADKKNQFKSNDYLLQYEHLINKIIPSIFNKGVLFTKYRNIVHGKTNIILNDDYYWISFIEYMSYFFSEDLVDILVNKYKLPPKLSLLIFGVNNKIIHKLYKARYKENKNNILNFNLEEFLLFDYDIPIFIKHFLATNILNVYEELFKKKLNGIDYKYENQNLLTFNDLQINLSAYFLNKDYVKIVNSKLFKDFEQLIIHIKRNSMSMLSIIEEYFKNYVLNETELNIIFQNLLNWVENNLSNKWIFSFKKWHIRAFEALLARYSNFLICGNNRKWRWREFDKYNYDDFLEKIEIFNYKNMIFTTRIIYNKNIDTMKEYDIRNEHELHCILRKLFNYKILVGSWLFKKMPTLVNGNVNEDQQLLNFIKSVAPIHKEELYQKYADEYGFEKFYIPNKMNNFLELKSLLDNNDVYNYNTILLNEEQVQEIKTKIVEPIEVTSDIEKIIANILEIDIFLVNKAHFKQIGYIRNSELSYQDKYLNLSDALYKGVIEGQKVVSLYDSFKFIKDGISGWTYNMFYVLLKEFKLLKISSDKCITLESLLNSDTNINLNDLYNFIEDALLYEKNEMFFTFESLLKRGFKHKILDLGFNNYFYNSILNYGLDSKFIVMRKPSIYIRFPSKEITSFNEFIYHIMFNDIWKESNNSQNMNQPIFIENIVEFLNDKYCIEINSSKLIKALEQIGCYVTKNALMVYDSKENYINWINIKKNIIGD</sequence>
<dbReference type="Proteomes" id="UP000250218">
    <property type="component" value="Chromosome"/>
</dbReference>